<dbReference type="OrthoDB" id="2276068at2759"/>
<evidence type="ECO:0000313" key="2">
    <source>
        <dbReference type="Proteomes" id="UP000053989"/>
    </source>
</evidence>
<dbReference type="Proteomes" id="UP000053989">
    <property type="component" value="Unassembled WGS sequence"/>
</dbReference>
<dbReference type="HOGENOM" id="CLU_2400955_0_0_1"/>
<dbReference type="InParanoid" id="A0A0C2ZZ53"/>
<accession>A0A0C2ZZ53</accession>
<name>A0A0C2ZZ53_9AGAM</name>
<reference evidence="2" key="2">
    <citation type="submission" date="2015-01" db="EMBL/GenBank/DDBJ databases">
        <title>Evolutionary Origins and Diversification of the Mycorrhizal Mutualists.</title>
        <authorList>
            <consortium name="DOE Joint Genome Institute"/>
            <consortium name="Mycorrhizal Genomics Consortium"/>
            <person name="Kohler A."/>
            <person name="Kuo A."/>
            <person name="Nagy L.G."/>
            <person name="Floudas D."/>
            <person name="Copeland A."/>
            <person name="Barry K.W."/>
            <person name="Cichocki N."/>
            <person name="Veneault-Fourrey C."/>
            <person name="LaButti K."/>
            <person name="Lindquist E.A."/>
            <person name="Lipzen A."/>
            <person name="Lundell T."/>
            <person name="Morin E."/>
            <person name="Murat C."/>
            <person name="Riley R."/>
            <person name="Ohm R."/>
            <person name="Sun H."/>
            <person name="Tunlid A."/>
            <person name="Henrissat B."/>
            <person name="Grigoriev I.V."/>
            <person name="Hibbett D.S."/>
            <person name="Martin F."/>
        </authorList>
    </citation>
    <scope>NUCLEOTIDE SEQUENCE [LARGE SCALE GENOMIC DNA]</scope>
    <source>
        <strain evidence="2">Foug A</strain>
    </source>
</reference>
<organism evidence="1 2">
    <name type="scientific">Scleroderma citrinum Foug A</name>
    <dbReference type="NCBI Taxonomy" id="1036808"/>
    <lineage>
        <taxon>Eukaryota</taxon>
        <taxon>Fungi</taxon>
        <taxon>Dikarya</taxon>
        <taxon>Basidiomycota</taxon>
        <taxon>Agaricomycotina</taxon>
        <taxon>Agaricomycetes</taxon>
        <taxon>Agaricomycetidae</taxon>
        <taxon>Boletales</taxon>
        <taxon>Sclerodermatineae</taxon>
        <taxon>Sclerodermataceae</taxon>
        <taxon>Scleroderma</taxon>
    </lineage>
</organism>
<evidence type="ECO:0000313" key="1">
    <source>
        <dbReference type="EMBL" id="KIM66688.1"/>
    </source>
</evidence>
<protein>
    <submittedName>
        <fullName evidence="1">Uncharacterized protein</fullName>
    </submittedName>
</protein>
<keyword evidence="2" id="KW-1185">Reference proteome</keyword>
<proteinExistence type="predicted"/>
<gene>
    <name evidence="1" type="ORF">SCLCIDRAFT_293567</name>
</gene>
<dbReference type="AlphaFoldDB" id="A0A0C2ZZ53"/>
<dbReference type="EMBL" id="KN822016">
    <property type="protein sequence ID" value="KIM66688.1"/>
    <property type="molecule type" value="Genomic_DNA"/>
</dbReference>
<sequence length="93" mass="10125">MAKAGCEAHIDLTYLLISGSDIQLCFHIPGGGMAAVPIGAYVHYSIISTNTLARLPINSWKMRTKRKVSGLLPHASTTLAFVENTNALHMRFI</sequence>
<reference evidence="1 2" key="1">
    <citation type="submission" date="2014-04" db="EMBL/GenBank/DDBJ databases">
        <authorList>
            <consortium name="DOE Joint Genome Institute"/>
            <person name="Kuo A."/>
            <person name="Kohler A."/>
            <person name="Nagy L.G."/>
            <person name="Floudas D."/>
            <person name="Copeland A."/>
            <person name="Barry K.W."/>
            <person name="Cichocki N."/>
            <person name="Veneault-Fourrey C."/>
            <person name="LaButti K."/>
            <person name="Lindquist E.A."/>
            <person name="Lipzen A."/>
            <person name="Lundell T."/>
            <person name="Morin E."/>
            <person name="Murat C."/>
            <person name="Sun H."/>
            <person name="Tunlid A."/>
            <person name="Henrissat B."/>
            <person name="Grigoriev I.V."/>
            <person name="Hibbett D.S."/>
            <person name="Martin F."/>
            <person name="Nordberg H.P."/>
            <person name="Cantor M.N."/>
            <person name="Hua S.X."/>
        </authorList>
    </citation>
    <scope>NUCLEOTIDE SEQUENCE [LARGE SCALE GENOMIC DNA]</scope>
    <source>
        <strain evidence="1 2">Foug A</strain>
    </source>
</reference>